<dbReference type="InterPro" id="IPR026377">
    <property type="entry name" value="Cell_surface_SprA"/>
</dbReference>
<accession>A0A369A1V5</accession>
<feature type="domain" description="Gliding motility protein SprA N-terminal" evidence="2">
    <location>
        <begin position="72"/>
        <end position="467"/>
    </location>
</feature>
<gene>
    <name evidence="3" type="ORF">DES35_10321</name>
</gene>
<keyword evidence="4" id="KW-1185">Reference proteome</keyword>
<protein>
    <submittedName>
        <fullName evidence="3">Protein involved in gliding motility SprA</fullName>
    </submittedName>
</protein>
<dbReference type="RefSeq" id="WP_114366268.1">
    <property type="nucleotide sequence ID" value="NZ_BHZF01000003.1"/>
</dbReference>
<feature type="domain" description="Gliding motility protein SprA N-terminal" evidence="2">
    <location>
        <begin position="1106"/>
        <end position="1625"/>
    </location>
</feature>
<sequence>MKIAENFGKFLAILVFSLVLSSFKIPYFFSGSASSKIAVKAITDTTKDSTRYNPRSPSSLNLKDPANFRTELDYDPVKNLYIVRRLIGNTVIETQYFTPEEYKKTFFEKEDQKYWTEKSGSGSGLRDRNTGGDPRDNASALLPLIEVKGETFKNIFGSNTIEIRPQGSATLTLGGRFQRLENPMIPVRNRRTFNLVFNQRIQMNVNGRIGTRLNLGFNYDTQATFAFDNQIKTQFTGEEDQILKKLEFGNVNMPLNSSLITGVQSLFGIKAQMQFGKTTVTTVFSEQRSQTSSINLQGGGAVQEFFIQADQYEANRHYFLSHYFRANYERFLNNLPVITSPVQITRIEVWVTNRRNVTENVRNIVAFMDLGEADIVDWAYRNTQSGPAGPDIFSGTIDRRDPELPHNQMNKLNPTILQNEYPGIRNIAQANALLTQAGFEPGIDFEDLTNARLLSPNEYTFHPQLGYISLNQALNQDEVLAVAFQYTANGKTYQVGEFSNDGVSPPATLVLKLLKATLLNVRVPIWHLMMKNVYSLNAFQINPQDFKLDVLYWNDETGVPIPFLPEGNLRNELLLRVMGLDRLNNNNDPFPDGFFDFVPNVTINPQTGRIYFPVVEPFGRHLASKLENDELRQRYVFQQLYDSTRFRAQEMTKLNKFFLRGRYKSASGSEIQLNAINIPRGSVSVTAGGVKLQEGTQYTVDYNLGRVRILDEGIINSGLPIRVDFENNALFGANVKSFAGINVDHRVSEHWNIGGTLLHLRERPFTQKVNLGFEPIANTIWGLNTQYSKEAPILTKLVDALPFISTKAPSTINAQGEFAQLIPGSPRAIKLDREETTYIDDFESSQTLIDIRNPMRWQLASIPSGQSELFPEAELNNDIRIGFNRARIAWYTIDPLFFQANSQTPANVRADRVMRSNHYMREILVKEVFPNRRLDPAMPRNIPTLDIAYYPEERGPYNFDVEGEPGISAGLNSDGKLNNPRSRWGGIMRELLTNNFEEQNIEFIQFWLLDPFLEDPTLKGGDLYINLGNISEDILKDGRQAFEQGLPIDGNFAQLDSTAWGYVPKIVPQVQAFNNEPGAREVQDVGMDGLNDELERQWFKLRNQTFLERLAAQFGTGSAVYNAVFNDPAADNYEFYRSNNYDNLQADILERYKKWNNPQGNSDISQPDGYPNTATNRPDMEDVNMDQTLQRSETYFQYRISIRPQDLQVGRNHITDVYQTTTDVLPDGSRKPVTWYQFKVPIFTPDKVIGPISDFRSIRFIRLFLHNWENPIVLRFAAFELVRGEWRRYPFSLSGMRDDLANDDSDGTLFEVNVVNLEENGQRVPINYVLPPGIERQELFATSSIQQQDEQSLAIRVCDLKDGDARAVFRNLAMDMRLYKRLRMFVHAEARDLTNPLRDGDLTAFIRLGADFSQNYYEYEIPLVVTQWGEVDPRQIWPLENEFDIDLDEIRKIKLERDRAGVPLQTRFTVDRGGRKITIVGVPNLGNVRTIMIGVRNPKKQLGDPNDDGLPKCAEIWVNELRLGGFDNRGGYAAAGRVNAQLADFANITLTGNYSTVGFGSIDQNVNARSKEEIIAYDLQSNFELGKFFSEKVRLRIPMFFGYAEEWRNPMFNPLDMDIEFPDALRNLETNRERDSLRRIAQTYTLRRGINFANVRKERTNTKRKPQLYDIENFALSYSFNEIYFRDINTVSDVRRDYKGALNYNYQAQVKPVEPFKKIKFLQNKHLALIRDFNFNYMPSRFTFRTELWRIYNEAEMRNTDNPTFRLPTTYQKAFTFNRIYDLSWDLTKALRADFQARMFTRVDEPDGPSTADSVRNAIRENLLAGGRPTNYHHTLNVNYDLPFGKIPLLNFINASVRYTADYDWMSNSLLALTAVDNDSLNLGNTIQNSQSWQVNGQANLVNFYNKIKFFKEANQIKQPQRPGQQRPNIPANLRGNTNQNPSEKQQEEDKESVLRKFAKTSARILMTVRNVGGGYTLTRGTLLPGFMPQPELLGQQGRAPGLDFAFGSQKDIKPLAAENEWITKTPLLNNQFSNTLTENLNLRATLEPINTFRIELTSQRNSTFNQNGFFRFDATAFDYQVQNLFQMGTYTTSFWAFRTSFERIRGPEFRSDVYERFLRYREDVSLRLVNQRQQTDPTYNPTFIDNPDTSAYGWQGYSYASQDVLIPAFIAAFAGLDPKTIDLDPRFSRNSIPLPNWQLTYDGLNKIPFFNKHFTNIALRHGYTGTYTLGNFNTNLILQQRLEDGEPPINENGDFLPEFQIASATIVEQWSPLIGFNVRMKNSMTLRIDYKKDRMQNLSLANNQLTDSRGNEIVVGAGYVVKDVKLQFVSLGETGRKPQSNLELRADVSIRDNQVIIRRIVERVDQVTAGSRITTIKVSADYAISARVNAKVFYDQIISTYKTSNAFPTSNTNVGISIRVNLAQ</sequence>
<reference evidence="3 4" key="1">
    <citation type="submission" date="2018-07" db="EMBL/GenBank/DDBJ databases">
        <title>Genomic Encyclopedia of Type Strains, Phase IV (KMG-IV): sequencing the most valuable type-strain genomes for metagenomic binning, comparative biology and taxonomic classification.</title>
        <authorList>
            <person name="Goeker M."/>
        </authorList>
    </citation>
    <scope>NUCLEOTIDE SEQUENCE [LARGE SCALE GENOMIC DNA]</scope>
    <source>
        <strain evidence="3 4">DSM 21410</strain>
    </source>
</reference>
<evidence type="ECO:0000259" key="2">
    <source>
        <dbReference type="Pfam" id="PF14349"/>
    </source>
</evidence>
<dbReference type="InterPro" id="IPR025684">
    <property type="entry name" value="SprA_N_dom"/>
</dbReference>
<feature type="region of interest" description="Disordered" evidence="1">
    <location>
        <begin position="116"/>
        <end position="137"/>
    </location>
</feature>
<feature type="region of interest" description="Disordered" evidence="1">
    <location>
        <begin position="1157"/>
        <end position="1180"/>
    </location>
</feature>
<evidence type="ECO:0000256" key="1">
    <source>
        <dbReference type="SAM" id="MobiDB-lite"/>
    </source>
</evidence>
<dbReference type="Pfam" id="PF14349">
    <property type="entry name" value="SprA_N"/>
    <property type="match status" value="2"/>
</dbReference>
<organism evidence="3 4">
    <name type="scientific">Schleiferia thermophila</name>
    <dbReference type="NCBI Taxonomy" id="884107"/>
    <lineage>
        <taxon>Bacteria</taxon>
        <taxon>Pseudomonadati</taxon>
        <taxon>Bacteroidota</taxon>
        <taxon>Flavobacteriia</taxon>
        <taxon>Flavobacteriales</taxon>
        <taxon>Schleiferiaceae</taxon>
        <taxon>Schleiferia</taxon>
    </lineage>
</organism>
<dbReference type="EMBL" id="QPJS01000003">
    <property type="protein sequence ID" value="RCX03143.1"/>
    <property type="molecule type" value="Genomic_DNA"/>
</dbReference>
<dbReference type="NCBIfam" id="TIGR04189">
    <property type="entry name" value="surface_SprA"/>
    <property type="match status" value="1"/>
</dbReference>
<evidence type="ECO:0000313" key="4">
    <source>
        <dbReference type="Proteomes" id="UP000253517"/>
    </source>
</evidence>
<feature type="compositionally biased region" description="Basic and acidic residues" evidence="1">
    <location>
        <begin position="125"/>
        <end position="136"/>
    </location>
</feature>
<feature type="compositionally biased region" description="Polar residues" evidence="1">
    <location>
        <begin position="1935"/>
        <end position="1944"/>
    </location>
</feature>
<feature type="compositionally biased region" description="Polar residues" evidence="1">
    <location>
        <begin position="1916"/>
        <end position="1928"/>
    </location>
</feature>
<dbReference type="Proteomes" id="UP000253517">
    <property type="component" value="Unassembled WGS sequence"/>
</dbReference>
<evidence type="ECO:0000313" key="3">
    <source>
        <dbReference type="EMBL" id="RCX03143.1"/>
    </source>
</evidence>
<feature type="region of interest" description="Disordered" evidence="1">
    <location>
        <begin position="1915"/>
        <end position="1952"/>
    </location>
</feature>
<name>A0A369A1V5_9FLAO</name>
<proteinExistence type="predicted"/>
<comment type="caution">
    <text evidence="3">The sequence shown here is derived from an EMBL/GenBank/DDBJ whole genome shotgun (WGS) entry which is preliminary data.</text>
</comment>